<evidence type="ECO:0000313" key="1">
    <source>
        <dbReference type="EMBL" id="CAG8843484.1"/>
    </source>
</evidence>
<gene>
    <name evidence="1" type="ORF">RPERSI_LOCUS32784</name>
</gene>
<keyword evidence="2" id="KW-1185">Reference proteome</keyword>
<protein>
    <submittedName>
        <fullName evidence="1">6080_t:CDS:1</fullName>
    </submittedName>
</protein>
<evidence type="ECO:0000313" key="2">
    <source>
        <dbReference type="Proteomes" id="UP000789920"/>
    </source>
</evidence>
<feature type="non-terminal residue" evidence="1">
    <location>
        <position position="1"/>
    </location>
</feature>
<sequence>GTRILGTQENPKLYDLVLFWYYPRNLKELLTEFEIENGEFESWIDIIPDSYRWWFVATDRQLKLKDKSWVKQFIQADYVIMDWFTEQKRQVDYELSE</sequence>
<dbReference type="Proteomes" id="UP000789920">
    <property type="component" value="Unassembled WGS sequence"/>
</dbReference>
<name>A0ACA9SN16_9GLOM</name>
<dbReference type="EMBL" id="CAJVQC010138543">
    <property type="protein sequence ID" value="CAG8843484.1"/>
    <property type="molecule type" value="Genomic_DNA"/>
</dbReference>
<proteinExistence type="predicted"/>
<comment type="caution">
    <text evidence="1">The sequence shown here is derived from an EMBL/GenBank/DDBJ whole genome shotgun (WGS) entry which is preliminary data.</text>
</comment>
<accession>A0ACA9SN16</accession>
<organism evidence="1 2">
    <name type="scientific">Racocetra persica</name>
    <dbReference type="NCBI Taxonomy" id="160502"/>
    <lineage>
        <taxon>Eukaryota</taxon>
        <taxon>Fungi</taxon>
        <taxon>Fungi incertae sedis</taxon>
        <taxon>Mucoromycota</taxon>
        <taxon>Glomeromycotina</taxon>
        <taxon>Glomeromycetes</taxon>
        <taxon>Diversisporales</taxon>
        <taxon>Gigasporaceae</taxon>
        <taxon>Racocetra</taxon>
    </lineage>
</organism>
<reference evidence="1" key="1">
    <citation type="submission" date="2021-06" db="EMBL/GenBank/DDBJ databases">
        <authorList>
            <person name="Kallberg Y."/>
            <person name="Tangrot J."/>
            <person name="Rosling A."/>
        </authorList>
    </citation>
    <scope>NUCLEOTIDE SEQUENCE</scope>
    <source>
        <strain evidence="1">MA461A</strain>
    </source>
</reference>
<feature type="non-terminal residue" evidence="1">
    <location>
        <position position="97"/>
    </location>
</feature>